<evidence type="ECO:0000313" key="4">
    <source>
        <dbReference type="Proteomes" id="UP000019760"/>
    </source>
</evidence>
<dbReference type="CDD" id="cd00060">
    <property type="entry name" value="FHA"/>
    <property type="match status" value="1"/>
</dbReference>
<dbReference type="InterPro" id="IPR008984">
    <property type="entry name" value="SMAD_FHA_dom_sf"/>
</dbReference>
<dbReference type="RefSeq" id="WP_042061552.1">
    <property type="nucleotide sequence ID" value="NZ_BAND01000137.1"/>
</dbReference>
<keyword evidence="4" id="KW-1185">Reference proteome</keyword>
<name>A0A023D9G6_ACIMT</name>
<feature type="region of interest" description="Disordered" evidence="1">
    <location>
        <begin position="133"/>
        <end position="162"/>
    </location>
</feature>
<dbReference type="Proteomes" id="UP000019760">
    <property type="component" value="Unassembled WGS sequence"/>
</dbReference>
<reference evidence="4" key="1">
    <citation type="journal article" date="2014" name="FEMS Microbiol. Lett.">
        <title>Draft Genomic DNA Sequence of the Facultatively Methylotrophic Bacterium Acidomonas methanolica type strain MB58.</title>
        <authorList>
            <person name="Higashiura N."/>
            <person name="Hadano H."/>
            <person name="Hirakawa H."/>
            <person name="Matsutani M."/>
            <person name="Takabe S."/>
            <person name="Matsushita K."/>
            <person name="Azuma Y."/>
        </authorList>
    </citation>
    <scope>NUCLEOTIDE SEQUENCE [LARGE SCALE GENOMIC DNA]</scope>
    <source>
        <strain evidence="4">MB58</strain>
    </source>
</reference>
<dbReference type="InterPro" id="IPR000253">
    <property type="entry name" value="FHA_dom"/>
</dbReference>
<comment type="caution">
    <text evidence="3">The sequence shown here is derived from an EMBL/GenBank/DDBJ whole genome shotgun (WGS) entry which is preliminary data.</text>
</comment>
<evidence type="ECO:0000259" key="2">
    <source>
        <dbReference type="PROSITE" id="PS50006"/>
    </source>
</evidence>
<dbReference type="EMBL" id="BAND01000137">
    <property type="protein sequence ID" value="GAJ30461.1"/>
    <property type="molecule type" value="Genomic_DNA"/>
</dbReference>
<feature type="domain" description="FHA" evidence="2">
    <location>
        <begin position="27"/>
        <end position="69"/>
    </location>
</feature>
<evidence type="ECO:0000313" key="3">
    <source>
        <dbReference type="EMBL" id="GAJ30461.1"/>
    </source>
</evidence>
<dbReference type="AlphaFoldDB" id="A0A023D9G6"/>
<proteinExistence type="predicted"/>
<dbReference type="Gene3D" id="2.60.200.20">
    <property type="match status" value="1"/>
</dbReference>
<sequence length="337" mass="37217">MISLILSLTDAPAGVPRETRYIETDSYSVGRDPDNDWILADPARRISRHHCLFSRIGEGWAVADLSRNGIIHAQGRQGVALSRDRGACRLVSGDRLRLGEYEISVTVQEDESSFRIMPLPDFIADLRREFSRRSVPSPMPAADRPAPRPSPRPRSGPERGEWPADPLLELLGLAGALLPPERRSVILFRLGASMDAALRGMRRLSAHLHQDGSSSGPPFLGESYSTAEALGWIAGTARPPGLSPAATPERLIGDAFEDLQRRHLCRERAYRRCLREFLDMLDPQEVENPAGLRQRHQRLRDGFNDIVDELFATAYRDELEKSGSGPSFAGRASGGGP</sequence>
<reference evidence="3 4" key="2">
    <citation type="journal article" date="2014" name="FEMS Microbiol. Lett.">
        <title>Draft genomic DNA sequence of the facultatively methylotrophic bacterium Acidomonas methanolica type strain MB58.</title>
        <authorList>
            <person name="Higashiura N."/>
            <person name="Hadano H."/>
            <person name="Hirakawa H."/>
            <person name="Matsutani M."/>
            <person name="Takabe S."/>
            <person name="Matsushita K."/>
            <person name="Azuma Y."/>
        </authorList>
    </citation>
    <scope>NUCLEOTIDE SEQUENCE [LARGE SCALE GENOMIC DNA]</scope>
    <source>
        <strain evidence="3 4">MB58</strain>
    </source>
</reference>
<gene>
    <name evidence="3" type="ORF">Amme_138_005</name>
</gene>
<protein>
    <recommendedName>
        <fullName evidence="2">FHA domain-containing protein</fullName>
    </recommendedName>
</protein>
<evidence type="ECO:0000256" key="1">
    <source>
        <dbReference type="SAM" id="MobiDB-lite"/>
    </source>
</evidence>
<dbReference type="SUPFAM" id="SSF49879">
    <property type="entry name" value="SMAD/FHA domain"/>
    <property type="match status" value="1"/>
</dbReference>
<dbReference type="Pfam" id="PF00498">
    <property type="entry name" value="FHA"/>
    <property type="match status" value="1"/>
</dbReference>
<dbReference type="PROSITE" id="PS50006">
    <property type="entry name" value="FHA_DOMAIN"/>
    <property type="match status" value="1"/>
</dbReference>
<organism evidence="3 4">
    <name type="scientific">Acidomonas methanolica NBRC 104435</name>
    <dbReference type="NCBI Taxonomy" id="1231351"/>
    <lineage>
        <taxon>Bacteria</taxon>
        <taxon>Pseudomonadati</taxon>
        <taxon>Pseudomonadota</taxon>
        <taxon>Alphaproteobacteria</taxon>
        <taxon>Acetobacterales</taxon>
        <taxon>Acetobacteraceae</taxon>
        <taxon>Acidomonas</taxon>
    </lineage>
</organism>
<feature type="region of interest" description="Disordered" evidence="1">
    <location>
        <begin position="318"/>
        <end position="337"/>
    </location>
</feature>
<accession>A0A023D9G6</accession>